<dbReference type="GO" id="GO:0016301">
    <property type="term" value="F:kinase activity"/>
    <property type="evidence" value="ECO:0007669"/>
    <property type="project" value="InterPro"/>
</dbReference>
<reference evidence="2 3" key="1">
    <citation type="submission" date="2017-07" db="EMBL/GenBank/DDBJ databases">
        <title>Leptospira spp. isolated from tropical soils.</title>
        <authorList>
            <person name="Thibeaux R."/>
            <person name="Iraola G."/>
            <person name="Ferres I."/>
            <person name="Bierque E."/>
            <person name="Girault D."/>
            <person name="Soupe-Gilbert M.-E."/>
            <person name="Picardeau M."/>
            <person name="Goarant C."/>
        </authorList>
    </citation>
    <scope>NUCLEOTIDE SEQUENCE [LARGE SCALE GENOMIC DNA]</scope>
    <source>
        <strain evidence="2 3">FH4-C-A2</strain>
    </source>
</reference>
<dbReference type="InterPro" id="IPR053737">
    <property type="entry name" value="Type_II_TA_Toxin"/>
</dbReference>
<dbReference type="PANTHER" id="PTHR39426:SF1">
    <property type="entry name" value="HOMOLOGY TO DEATH-ON-CURING PROTEIN OF PHAGE P1"/>
    <property type="match status" value="1"/>
</dbReference>
<evidence type="ECO:0000313" key="3">
    <source>
        <dbReference type="Proteomes" id="UP000231926"/>
    </source>
</evidence>
<dbReference type="RefSeq" id="WP_100711873.1">
    <property type="nucleotide sequence ID" value="NZ_NPDR01000019.1"/>
</dbReference>
<evidence type="ECO:0000313" key="2">
    <source>
        <dbReference type="EMBL" id="PJZ47495.1"/>
    </source>
</evidence>
<dbReference type="InterPro" id="IPR003812">
    <property type="entry name" value="Fido"/>
</dbReference>
<gene>
    <name evidence="2" type="ORF">CH362_18890</name>
</gene>
<organism evidence="2 3">
    <name type="scientific">Leptospira saintgironsiae</name>
    <dbReference type="NCBI Taxonomy" id="2023183"/>
    <lineage>
        <taxon>Bacteria</taxon>
        <taxon>Pseudomonadati</taxon>
        <taxon>Spirochaetota</taxon>
        <taxon>Spirochaetia</taxon>
        <taxon>Leptospirales</taxon>
        <taxon>Leptospiraceae</taxon>
        <taxon>Leptospira</taxon>
    </lineage>
</organism>
<sequence length="131" mass="14703">MKQEPKWLNKKIVEAIHLDQVKQHGGSQGIRDQGLLESALDRPKNKWVYDSSSSIFDLAASLCIGIAKNHPFIDGNKRVAYMVTYVFLGLNGYSIEVPEEEVVSIMLRVADGSIDEINLSTWLKDSSNPRK</sequence>
<protein>
    <submittedName>
        <fullName evidence="2">Type II toxin-antitoxin system death-on-curing family toxin</fullName>
    </submittedName>
</protein>
<dbReference type="EMBL" id="NPDR01000019">
    <property type="protein sequence ID" value="PJZ47495.1"/>
    <property type="molecule type" value="Genomic_DNA"/>
</dbReference>
<dbReference type="NCBIfam" id="TIGR01550">
    <property type="entry name" value="DOC_P1"/>
    <property type="match status" value="1"/>
</dbReference>
<keyword evidence="3" id="KW-1185">Reference proteome</keyword>
<comment type="caution">
    <text evidence="2">The sequence shown here is derived from an EMBL/GenBank/DDBJ whole genome shotgun (WGS) entry which is preliminary data.</text>
</comment>
<dbReference type="InterPro" id="IPR036597">
    <property type="entry name" value="Fido-like_dom_sf"/>
</dbReference>
<dbReference type="AlphaFoldDB" id="A0A2M9Y7E1"/>
<dbReference type="PANTHER" id="PTHR39426">
    <property type="entry name" value="HOMOLOGY TO DEATH-ON-CURING PROTEIN OF PHAGE P1"/>
    <property type="match status" value="1"/>
</dbReference>
<dbReference type="OrthoDB" id="9802752at2"/>
<dbReference type="Pfam" id="PF02661">
    <property type="entry name" value="Fic"/>
    <property type="match status" value="1"/>
</dbReference>
<proteinExistence type="predicted"/>
<feature type="domain" description="Fido" evidence="1">
    <location>
        <begin position="8"/>
        <end position="125"/>
    </location>
</feature>
<dbReference type="SUPFAM" id="SSF140931">
    <property type="entry name" value="Fic-like"/>
    <property type="match status" value="1"/>
</dbReference>
<dbReference type="Proteomes" id="UP000231926">
    <property type="component" value="Unassembled WGS sequence"/>
</dbReference>
<dbReference type="Gene3D" id="1.20.120.1870">
    <property type="entry name" value="Fic/DOC protein, Fido domain"/>
    <property type="match status" value="1"/>
</dbReference>
<dbReference type="InterPro" id="IPR006440">
    <property type="entry name" value="Doc"/>
</dbReference>
<evidence type="ECO:0000259" key="1">
    <source>
        <dbReference type="PROSITE" id="PS51459"/>
    </source>
</evidence>
<dbReference type="PROSITE" id="PS51459">
    <property type="entry name" value="FIDO"/>
    <property type="match status" value="1"/>
</dbReference>
<accession>A0A2M9Y7E1</accession>
<name>A0A2M9Y7E1_9LEPT</name>
<dbReference type="PIRSF" id="PIRSF018297">
    <property type="entry name" value="Doc"/>
    <property type="match status" value="1"/>
</dbReference>